<dbReference type="SMART" id="SM01329">
    <property type="entry name" value="Iso_dh"/>
    <property type="match status" value="1"/>
</dbReference>
<evidence type="ECO:0000256" key="4">
    <source>
        <dbReference type="ARBA" id="ARBA00011567"/>
    </source>
</evidence>
<keyword evidence="6" id="KW-0816">Tricarboxylic acid cycle</keyword>
<sequence length="372" mass="40975">MFSVLKNSRATQKLSTTAKCRLLSTLSEDLSGPKRYGGKFTVTLIPGDGVGPEVSTSVKRVFESAKVPVVFEQFNVSGEADSTDVDMQKAMTSLKRNHVGLKGILYTPVSSKGHSSFNVLLRKELDMYASVSIAKNIEGITSRHSNVDLVIIRENTEGEYSGLEHNTIPGVVESLKIITQKKTERIARYAFDYALRNNRKRVTCIHKANIMKLSDGLFLRVCRQVYNEYKHLGIEFNDMIVDNTAMQLVSKPQQFDVMVMPNLYGTIVSNIAAGLINGVGTMPGASFGRNHAIFEPGARHVGLDIGGSNTANPTAMLMTSVMLLKHLELRDYANTIETAVTRTIGQRDYLTRDLGGNCTTSDFTNKVINNLV</sequence>
<dbReference type="STRING" id="133385.A0A2T9Y462"/>
<dbReference type="Gene3D" id="3.40.718.10">
    <property type="entry name" value="Isopropylmalate Dehydrogenase"/>
    <property type="match status" value="1"/>
</dbReference>
<dbReference type="Pfam" id="PF00180">
    <property type="entry name" value="Iso_dh"/>
    <property type="match status" value="1"/>
</dbReference>
<proteinExistence type="inferred from homology"/>
<comment type="similarity">
    <text evidence="3">Belongs to the isocitrate and isopropylmalate dehydrogenases family.</text>
</comment>
<protein>
    <recommendedName>
        <fullName evidence="11">Isocitrate dehydrogenase [NAD] subunit 1, mitochondrial</fullName>
        <ecNumber evidence="5">1.1.1.41</ecNumber>
    </recommendedName>
    <alternativeName>
        <fullName evidence="10">Isocitric dehydrogenase</fullName>
    </alternativeName>
    <alternativeName>
        <fullName evidence="9">NAD(+)-specific ICDH</fullName>
    </alternativeName>
</protein>
<accession>A0A2T9Y462</accession>
<dbReference type="EMBL" id="MBFR01000715">
    <property type="protein sequence ID" value="PVU86164.1"/>
    <property type="molecule type" value="Genomic_DNA"/>
</dbReference>
<dbReference type="InterPro" id="IPR004434">
    <property type="entry name" value="Isocitrate_DH_NAD"/>
</dbReference>
<dbReference type="AlphaFoldDB" id="A0A2T9Y462"/>
<evidence type="ECO:0000256" key="3">
    <source>
        <dbReference type="ARBA" id="ARBA00007769"/>
    </source>
</evidence>
<evidence type="ECO:0000259" key="12">
    <source>
        <dbReference type="SMART" id="SM01329"/>
    </source>
</evidence>
<dbReference type="PANTHER" id="PTHR11835:SF42">
    <property type="entry name" value="ISOCITRATE DEHYDROGENASE [NAD] SUBUNIT BETA, MITOCHONDRIAL"/>
    <property type="match status" value="1"/>
</dbReference>
<evidence type="ECO:0000256" key="10">
    <source>
        <dbReference type="ARBA" id="ARBA00030683"/>
    </source>
</evidence>
<reference evidence="14 15" key="1">
    <citation type="journal article" date="2018" name="MBio">
        <title>Comparative Genomics Reveals the Core Gene Toolbox for the Fungus-Insect Symbiosis.</title>
        <authorList>
            <person name="Wang Y."/>
            <person name="Stata M."/>
            <person name="Wang W."/>
            <person name="Stajich J.E."/>
            <person name="White M.M."/>
            <person name="Moncalvo J.M."/>
        </authorList>
    </citation>
    <scope>NUCLEOTIDE SEQUENCE [LARGE SCALE GENOMIC DNA]</scope>
    <source>
        <strain evidence="14 15">SWE-8-4</strain>
    </source>
</reference>
<comment type="subcellular location">
    <subcellularLocation>
        <location evidence="2">Mitochondrion</location>
    </subcellularLocation>
</comment>
<evidence type="ECO:0000256" key="1">
    <source>
        <dbReference type="ARBA" id="ARBA00000837"/>
    </source>
</evidence>
<dbReference type="EC" id="1.1.1.41" evidence="5"/>
<dbReference type="SUPFAM" id="SSF53659">
    <property type="entry name" value="Isocitrate/Isopropylmalate dehydrogenase-like"/>
    <property type="match status" value="1"/>
</dbReference>
<evidence type="ECO:0000256" key="9">
    <source>
        <dbReference type="ARBA" id="ARBA00030631"/>
    </source>
</evidence>
<keyword evidence="8" id="KW-0496">Mitochondrion</keyword>
<dbReference type="OrthoDB" id="10261637at2759"/>
<evidence type="ECO:0000313" key="13">
    <source>
        <dbReference type="EMBL" id="PVU86164.1"/>
    </source>
</evidence>
<comment type="caution">
    <text evidence="14">The sequence shown here is derived from an EMBL/GenBank/DDBJ whole genome shotgun (WGS) entry which is preliminary data.</text>
</comment>
<evidence type="ECO:0000313" key="15">
    <source>
        <dbReference type="Proteomes" id="UP000245383"/>
    </source>
</evidence>
<evidence type="ECO:0000256" key="11">
    <source>
        <dbReference type="ARBA" id="ARBA00071938"/>
    </source>
</evidence>
<name>A0A2T9Y462_9FUNG</name>
<evidence type="ECO:0000256" key="7">
    <source>
        <dbReference type="ARBA" id="ARBA00022946"/>
    </source>
</evidence>
<dbReference type="FunFam" id="3.40.718.10:FF:000001">
    <property type="entry name" value="Isocitrate dehydrogenase [NAD] subunit, mitochondrial"/>
    <property type="match status" value="1"/>
</dbReference>
<comment type="subunit">
    <text evidence="4">Octamer of two non-identical subunits IDH1 and IDH2.</text>
</comment>
<dbReference type="Proteomes" id="UP000245383">
    <property type="component" value="Unassembled WGS sequence"/>
</dbReference>
<organism evidence="14 15">
    <name type="scientific">Smittium simulii</name>
    <dbReference type="NCBI Taxonomy" id="133385"/>
    <lineage>
        <taxon>Eukaryota</taxon>
        <taxon>Fungi</taxon>
        <taxon>Fungi incertae sedis</taxon>
        <taxon>Zoopagomycota</taxon>
        <taxon>Kickxellomycotina</taxon>
        <taxon>Harpellomycetes</taxon>
        <taxon>Harpellales</taxon>
        <taxon>Legeriomycetaceae</taxon>
        <taxon>Smittium</taxon>
    </lineage>
</organism>
<evidence type="ECO:0000256" key="8">
    <source>
        <dbReference type="ARBA" id="ARBA00023128"/>
    </source>
</evidence>
<dbReference type="GO" id="GO:0005739">
    <property type="term" value="C:mitochondrion"/>
    <property type="evidence" value="ECO:0007669"/>
    <property type="project" value="UniProtKB-SubCell"/>
</dbReference>
<keyword evidence="7" id="KW-0809">Transit peptide</keyword>
<dbReference type="GO" id="GO:0004449">
    <property type="term" value="F:isocitrate dehydrogenase (NAD+) activity"/>
    <property type="evidence" value="ECO:0007669"/>
    <property type="project" value="UniProtKB-EC"/>
</dbReference>
<evidence type="ECO:0000256" key="5">
    <source>
        <dbReference type="ARBA" id="ARBA00013012"/>
    </source>
</evidence>
<evidence type="ECO:0000256" key="2">
    <source>
        <dbReference type="ARBA" id="ARBA00004173"/>
    </source>
</evidence>
<feature type="domain" description="Isopropylmalate dehydrogenase-like" evidence="12">
    <location>
        <begin position="41"/>
        <end position="367"/>
    </location>
</feature>
<dbReference type="NCBIfam" id="TIGR00175">
    <property type="entry name" value="mito_nad_idh"/>
    <property type="match status" value="1"/>
</dbReference>
<comment type="catalytic activity">
    <reaction evidence="1">
        <text>D-threo-isocitrate + NAD(+) = 2-oxoglutarate + CO2 + NADH</text>
        <dbReference type="Rhea" id="RHEA:23632"/>
        <dbReference type="ChEBI" id="CHEBI:15562"/>
        <dbReference type="ChEBI" id="CHEBI:16526"/>
        <dbReference type="ChEBI" id="CHEBI:16810"/>
        <dbReference type="ChEBI" id="CHEBI:57540"/>
        <dbReference type="ChEBI" id="CHEBI:57945"/>
        <dbReference type="EC" id="1.1.1.41"/>
    </reaction>
</comment>
<evidence type="ECO:0000256" key="6">
    <source>
        <dbReference type="ARBA" id="ARBA00022532"/>
    </source>
</evidence>
<evidence type="ECO:0000313" key="14">
    <source>
        <dbReference type="EMBL" id="PVU87121.1"/>
    </source>
</evidence>
<dbReference type="GO" id="GO:0006102">
    <property type="term" value="P:isocitrate metabolic process"/>
    <property type="evidence" value="ECO:0007669"/>
    <property type="project" value="TreeGrafter"/>
</dbReference>
<dbReference type="PANTHER" id="PTHR11835">
    <property type="entry name" value="DECARBOXYLATING DEHYDROGENASES-ISOCITRATE, ISOPROPYLMALATE, TARTRATE"/>
    <property type="match status" value="1"/>
</dbReference>
<dbReference type="GO" id="GO:0006099">
    <property type="term" value="P:tricarboxylic acid cycle"/>
    <property type="evidence" value="ECO:0007669"/>
    <property type="project" value="UniProtKB-KW"/>
</dbReference>
<gene>
    <name evidence="14" type="ORF">BB561_006445</name>
    <name evidence="13" type="ORF">BB561_006794</name>
</gene>
<dbReference type="InterPro" id="IPR024084">
    <property type="entry name" value="IsoPropMal-DH-like_dom"/>
</dbReference>
<keyword evidence="15" id="KW-1185">Reference proteome</keyword>
<dbReference type="EMBL" id="MBFR01000545">
    <property type="protein sequence ID" value="PVU87121.1"/>
    <property type="molecule type" value="Genomic_DNA"/>
</dbReference>